<accession>A0A1Q5Q2E1</accession>
<evidence type="ECO:0000256" key="4">
    <source>
        <dbReference type="ARBA" id="ARBA00022840"/>
    </source>
</evidence>
<dbReference type="InterPro" id="IPR017441">
    <property type="entry name" value="Protein_kinase_ATP_BS"/>
</dbReference>
<reference evidence="9" key="1">
    <citation type="submission" date="2016-12" db="EMBL/GenBank/DDBJ databases">
        <authorList>
            <person name="Meng X."/>
        </authorList>
    </citation>
    <scope>NUCLEOTIDE SEQUENCE [LARGE SCALE GENOMIC DNA]</scope>
    <source>
        <strain evidence="9">DSM 19116</strain>
    </source>
</reference>
<keyword evidence="6" id="KW-1133">Transmembrane helix</keyword>
<evidence type="ECO:0000256" key="6">
    <source>
        <dbReference type="SAM" id="Phobius"/>
    </source>
</evidence>
<keyword evidence="3" id="KW-0418">Kinase</keyword>
<dbReference type="InterPro" id="IPR000719">
    <property type="entry name" value="Prot_kinase_dom"/>
</dbReference>
<dbReference type="InterPro" id="IPR011009">
    <property type="entry name" value="Kinase-like_dom_sf"/>
</dbReference>
<comment type="caution">
    <text evidence="8">The sequence shown here is derived from an EMBL/GenBank/DDBJ whole genome shotgun (WGS) entry which is preliminary data.</text>
</comment>
<evidence type="ECO:0000256" key="3">
    <source>
        <dbReference type="ARBA" id="ARBA00022777"/>
    </source>
</evidence>
<dbReference type="SMART" id="SM00220">
    <property type="entry name" value="S_TKc"/>
    <property type="match status" value="1"/>
</dbReference>
<dbReference type="Gene3D" id="1.10.510.10">
    <property type="entry name" value="Transferase(Phosphotransferase) domain 1"/>
    <property type="match status" value="1"/>
</dbReference>
<dbReference type="SUPFAM" id="SSF56112">
    <property type="entry name" value="Protein kinase-like (PK-like)"/>
    <property type="match status" value="1"/>
</dbReference>
<dbReference type="PANTHER" id="PTHR43289">
    <property type="entry name" value="MITOGEN-ACTIVATED PROTEIN KINASE KINASE KINASE 20-RELATED"/>
    <property type="match status" value="1"/>
</dbReference>
<dbReference type="GO" id="GO:0004674">
    <property type="term" value="F:protein serine/threonine kinase activity"/>
    <property type="evidence" value="ECO:0007669"/>
    <property type="project" value="TreeGrafter"/>
</dbReference>
<evidence type="ECO:0000256" key="1">
    <source>
        <dbReference type="ARBA" id="ARBA00022679"/>
    </source>
</evidence>
<organism evidence="8 9">
    <name type="scientific">Bowdeniella nasicola</name>
    <dbReference type="NCBI Taxonomy" id="208480"/>
    <lineage>
        <taxon>Bacteria</taxon>
        <taxon>Bacillati</taxon>
        <taxon>Actinomycetota</taxon>
        <taxon>Actinomycetes</taxon>
        <taxon>Actinomycetales</taxon>
        <taxon>Actinomycetaceae</taxon>
        <taxon>Bowdeniella</taxon>
    </lineage>
</organism>
<dbReference type="Proteomes" id="UP000185628">
    <property type="component" value="Unassembled WGS sequence"/>
</dbReference>
<protein>
    <recommendedName>
        <fullName evidence="7">Protein kinase domain-containing protein</fullName>
    </recommendedName>
</protein>
<keyword evidence="1" id="KW-0808">Transferase</keyword>
<feature type="transmembrane region" description="Helical" evidence="6">
    <location>
        <begin position="460"/>
        <end position="483"/>
    </location>
</feature>
<dbReference type="OrthoDB" id="9762169at2"/>
<dbReference type="AlphaFoldDB" id="A0A1Q5Q2E1"/>
<dbReference type="PROSITE" id="PS00108">
    <property type="entry name" value="PROTEIN_KINASE_ST"/>
    <property type="match status" value="1"/>
</dbReference>
<keyword evidence="4 5" id="KW-0067">ATP-binding</keyword>
<feature type="binding site" evidence="5">
    <location>
        <position position="35"/>
    </location>
    <ligand>
        <name>ATP</name>
        <dbReference type="ChEBI" id="CHEBI:30616"/>
    </ligand>
</feature>
<evidence type="ECO:0000313" key="9">
    <source>
        <dbReference type="Proteomes" id="UP000185628"/>
    </source>
</evidence>
<dbReference type="PROSITE" id="PS50011">
    <property type="entry name" value="PROTEIN_KINASE_DOM"/>
    <property type="match status" value="1"/>
</dbReference>
<dbReference type="EMBL" id="MQVR01000038">
    <property type="protein sequence ID" value="OKL53832.1"/>
    <property type="molecule type" value="Genomic_DNA"/>
</dbReference>
<dbReference type="Gene3D" id="3.30.200.20">
    <property type="entry name" value="Phosphorylase Kinase, domain 1"/>
    <property type="match status" value="1"/>
</dbReference>
<evidence type="ECO:0000256" key="2">
    <source>
        <dbReference type="ARBA" id="ARBA00022741"/>
    </source>
</evidence>
<dbReference type="CDD" id="cd14014">
    <property type="entry name" value="STKc_PknB_like"/>
    <property type="match status" value="1"/>
</dbReference>
<keyword evidence="6" id="KW-0472">Membrane</keyword>
<keyword evidence="6" id="KW-0812">Transmembrane</keyword>
<feature type="domain" description="Protein kinase" evidence="7">
    <location>
        <begin position="7"/>
        <end position="257"/>
    </location>
</feature>
<name>A0A1Q5Q2E1_9ACTO</name>
<sequence>MEGFGGYYLGEQIGSGGMGRVYRAIDADGRDVAVKILHPAISADPKARARLAREVATLHRVRGAGVAQVLDAEVDDTDAFIVTELVDGPTLHDDVETWGAYDAAELAGLASGLKRALEQIHAAGVVHRDLKPSNVMMDASGPVLIDFGIAQVADDARFTATGLVTGTAGFLDPQALAGKDPSPAGDWWSWAAVLCFAGTARPPFGTGPAQGIIARLHSERPDTAGLPANVAEILTAALAVEPEDRPNPSEVLTEIYAAANRGDEVDPKSAEGPRQVLLTEHLQAAKAEVENQTEPPTTRLASEPMTDVLDAPLVSEEQPPPPPVTPPQWEPATQVLSQQPLDATRQLPVIPEAQPEQAYPDYGQPVDPYAMPAEPYGPVAQPAVPRGPVPYPWTSLTILAALSALSLRWPGWVLVGVLVAMFLTGVVGQGQRSLQWSRWRYGPRPSDPVRVVTRGLWHSLGHALATVWYLILSGVVMSISYLIASPDISTTGFNGLKGGTPPVAAAATMAVIITVLWWQPSYAAGREATRRLISLTFPGFYSRAVFSLALLGLSAVLLLVTLGTPTLAQWNPLSSIDSWFTSLIAR</sequence>
<dbReference type="PROSITE" id="PS00107">
    <property type="entry name" value="PROTEIN_KINASE_ATP"/>
    <property type="match status" value="1"/>
</dbReference>
<proteinExistence type="predicted"/>
<dbReference type="PANTHER" id="PTHR43289:SF34">
    <property type="entry name" value="SERINE_THREONINE-PROTEIN KINASE YBDM-RELATED"/>
    <property type="match status" value="1"/>
</dbReference>
<evidence type="ECO:0000259" key="7">
    <source>
        <dbReference type="PROSITE" id="PS50011"/>
    </source>
</evidence>
<keyword evidence="2 5" id="KW-0547">Nucleotide-binding</keyword>
<feature type="transmembrane region" description="Helical" evidence="6">
    <location>
        <begin position="409"/>
        <end position="428"/>
    </location>
</feature>
<dbReference type="RefSeq" id="WP_073716733.1">
    <property type="nucleotide sequence ID" value="NZ_MQVR01000038.1"/>
</dbReference>
<dbReference type="GO" id="GO:0005524">
    <property type="term" value="F:ATP binding"/>
    <property type="evidence" value="ECO:0007669"/>
    <property type="project" value="UniProtKB-UniRule"/>
</dbReference>
<dbReference type="InterPro" id="IPR008271">
    <property type="entry name" value="Ser/Thr_kinase_AS"/>
</dbReference>
<evidence type="ECO:0000256" key="5">
    <source>
        <dbReference type="PROSITE-ProRule" id="PRU10141"/>
    </source>
</evidence>
<keyword evidence="9" id="KW-1185">Reference proteome</keyword>
<gene>
    <name evidence="8" type="ORF">BSZ39_07425</name>
</gene>
<evidence type="ECO:0000313" key="8">
    <source>
        <dbReference type="EMBL" id="OKL53832.1"/>
    </source>
</evidence>
<dbReference type="Pfam" id="PF00069">
    <property type="entry name" value="Pkinase"/>
    <property type="match status" value="1"/>
</dbReference>
<feature type="transmembrane region" description="Helical" evidence="6">
    <location>
        <begin position="540"/>
        <end position="562"/>
    </location>
</feature>
<feature type="transmembrane region" description="Helical" evidence="6">
    <location>
        <begin position="503"/>
        <end position="519"/>
    </location>
</feature>